<keyword evidence="1 9" id="KW-0963">Cytoplasm</keyword>
<feature type="binding site" evidence="12">
    <location>
        <position position="392"/>
    </location>
    <ligand>
        <name>Zn(2+)</name>
        <dbReference type="ChEBI" id="CHEBI:29105"/>
        <label>1</label>
        <note>catalytic</note>
    </ligand>
</feature>
<dbReference type="GO" id="GO:0004534">
    <property type="term" value="F:5'-3' RNA exonuclease activity"/>
    <property type="evidence" value="ECO:0007669"/>
    <property type="project" value="UniProtKB-UniRule"/>
</dbReference>
<dbReference type="HAMAP" id="MF_01491">
    <property type="entry name" value="RNase_J_bact"/>
    <property type="match status" value="1"/>
</dbReference>
<dbReference type="InterPro" id="IPR041636">
    <property type="entry name" value="RNase_J_C"/>
</dbReference>
<keyword evidence="8 9" id="KW-0694">RNA-binding</keyword>
<accession>A0A8T7M3R0</accession>
<dbReference type="Proteomes" id="UP000521676">
    <property type="component" value="Unassembled WGS sequence"/>
</dbReference>
<dbReference type="SUPFAM" id="SSF56281">
    <property type="entry name" value="Metallo-hydrolase/oxidoreductase"/>
    <property type="match status" value="1"/>
</dbReference>
<evidence type="ECO:0000256" key="5">
    <source>
        <dbReference type="ARBA" id="ARBA00022801"/>
    </source>
</evidence>
<keyword evidence="2 9" id="KW-0540">Nuclease</keyword>
<feature type="binding site" evidence="12">
    <location>
        <position position="78"/>
    </location>
    <ligand>
        <name>Zn(2+)</name>
        <dbReference type="ChEBI" id="CHEBI:29105"/>
        <label>2</label>
        <note>catalytic</note>
    </ligand>
</feature>
<dbReference type="SMART" id="SM00849">
    <property type="entry name" value="Lactamase_B"/>
    <property type="match status" value="1"/>
</dbReference>
<feature type="binding site" evidence="12">
    <location>
        <position position="143"/>
    </location>
    <ligand>
        <name>Zn(2+)</name>
        <dbReference type="ChEBI" id="CHEBI:29105"/>
        <label>1</label>
        <note>catalytic</note>
    </ligand>
</feature>
<feature type="active site" description="Proton acceptor" evidence="10">
    <location>
        <position position="370"/>
    </location>
</feature>
<dbReference type="GO" id="GO:0008270">
    <property type="term" value="F:zinc ion binding"/>
    <property type="evidence" value="ECO:0007669"/>
    <property type="project" value="InterPro"/>
</dbReference>
<comment type="subunit">
    <text evidence="9">Homodimer, may be a subunit of the RNA degradosome.</text>
</comment>
<dbReference type="InterPro" id="IPR055132">
    <property type="entry name" value="RNase_J_b_CASP"/>
</dbReference>
<dbReference type="InterPro" id="IPR036866">
    <property type="entry name" value="RibonucZ/Hydroxyglut_hydro"/>
</dbReference>
<comment type="cofactor">
    <cofactor evidence="12">
        <name>Ca(2+)</name>
        <dbReference type="ChEBI" id="CHEBI:29108"/>
    </cofactor>
    <text evidence="12">Binds 1 Ca(2+) cation per subunit. Seen in 1 crystal structure, it is not clear if it is physiologically important.</text>
</comment>
<feature type="binding site" evidence="12">
    <location>
        <position position="165"/>
    </location>
    <ligand>
        <name>Zn(2+)</name>
        <dbReference type="ChEBI" id="CHEBI:29105"/>
        <label>1</label>
        <note>catalytic</note>
    </ligand>
</feature>
<dbReference type="PIRSF" id="PIRSF004803">
    <property type="entry name" value="RnjA"/>
    <property type="match status" value="1"/>
</dbReference>
<evidence type="ECO:0000256" key="12">
    <source>
        <dbReference type="PIRSR" id="PIRSR004803-3"/>
    </source>
</evidence>
<comment type="caution">
    <text evidence="14">The sequence shown here is derived from an EMBL/GenBank/DDBJ whole genome shotgun (WGS) entry which is preliminary data.</text>
</comment>
<evidence type="ECO:0000256" key="6">
    <source>
        <dbReference type="ARBA" id="ARBA00022833"/>
    </source>
</evidence>
<comment type="subcellular location">
    <subcellularLocation>
        <location evidence="9">Cytoplasm</location>
    </subcellularLocation>
</comment>
<keyword evidence="12" id="KW-0106">Calcium</keyword>
<dbReference type="EMBL" id="JACATZ010000001">
    <property type="protein sequence ID" value="NWJ46717.1"/>
    <property type="molecule type" value="Genomic_DNA"/>
</dbReference>
<proteinExistence type="inferred from homology"/>
<evidence type="ECO:0000313" key="15">
    <source>
        <dbReference type="Proteomes" id="UP000521676"/>
    </source>
</evidence>
<reference evidence="14 15" key="1">
    <citation type="submission" date="2020-06" db="EMBL/GenBank/DDBJ databases">
        <title>Anoxygenic phototrophic Chloroflexota member uses a Type I reaction center.</title>
        <authorList>
            <person name="Tsuji J.M."/>
            <person name="Shaw N.A."/>
            <person name="Nagashima S."/>
            <person name="Venkiteswaran J."/>
            <person name="Schiff S.L."/>
            <person name="Hanada S."/>
            <person name="Tank M."/>
            <person name="Neufeld J.D."/>
        </authorList>
    </citation>
    <scope>NUCLEOTIDE SEQUENCE [LARGE SCALE GENOMIC DNA]</scope>
    <source>
        <strain evidence="14">L227-S17</strain>
    </source>
</reference>
<evidence type="ECO:0000256" key="1">
    <source>
        <dbReference type="ARBA" id="ARBA00022490"/>
    </source>
</evidence>
<dbReference type="Gene3D" id="3.10.20.580">
    <property type="match status" value="1"/>
</dbReference>
<evidence type="ECO:0000256" key="7">
    <source>
        <dbReference type="ARBA" id="ARBA00022839"/>
    </source>
</evidence>
<dbReference type="InterPro" id="IPR011108">
    <property type="entry name" value="RMMBL"/>
</dbReference>
<feature type="binding site" evidence="12">
    <location>
        <position position="75"/>
    </location>
    <ligand>
        <name>Zn(2+)</name>
        <dbReference type="ChEBI" id="CHEBI:29105"/>
        <label>1</label>
        <note>catalytic</note>
    </ligand>
</feature>
<evidence type="ECO:0000256" key="8">
    <source>
        <dbReference type="ARBA" id="ARBA00022884"/>
    </source>
</evidence>
<dbReference type="GO" id="GO:0003723">
    <property type="term" value="F:RNA binding"/>
    <property type="evidence" value="ECO:0007669"/>
    <property type="project" value="UniProtKB-UniRule"/>
</dbReference>
<gene>
    <name evidence="9" type="primary">rnj</name>
    <name evidence="14" type="ORF">HXX08_12630</name>
</gene>
<evidence type="ECO:0000256" key="4">
    <source>
        <dbReference type="ARBA" id="ARBA00022759"/>
    </source>
</evidence>
<comment type="cofactor">
    <cofactor evidence="12">
        <name>Zn(2+)</name>
        <dbReference type="ChEBI" id="CHEBI:29105"/>
    </cofactor>
    <text evidence="12">Binds 2 Zn(2+) ions per subunit. It is not clear if Zn(2+) or Mg(2+) is physiologically important.</text>
</comment>
<feature type="binding site" evidence="9 11">
    <location>
        <begin position="366"/>
        <end position="370"/>
    </location>
    <ligand>
        <name>substrate</name>
    </ligand>
</feature>
<dbReference type="InterPro" id="IPR030854">
    <property type="entry name" value="RNase_J_bac"/>
</dbReference>
<sequence>MLDTTDRIKIIPLGGVGEVGKNMTVFEYGDDLIIVDVGLGFPSEEMHGIDLVIPDISYLDDKKEYIRAIILTHGHEDHIGALAFLLPQLGIEIPIYCTTLTAGLVKVKLKERKLIETANLRVISPDDKIIAGSFTIEPYRVAHSVPDGVGLAISTAAGTIVHTGDFKFDQTPVDGRITDFGKIAEFGRRGVLLLMSDCVHVESPGITPSEAAVTQTFDQIFREAEGRIIVATFASLISRVQQVVDVAYRYGRKVVVVGRSLENNVAMGRELGYLDIPENTLIKAGEASKYDPSQLTFVVTGAQGEPMAVLSRIANREHKTLTIQQGDMVIISATPIPGNETAVGNCINNLIRQGADVTYSTIQRVHVSGHASQEELKLMINLVRPRYLMPIHGEPRHLALYSKLAQELGYTVENIFIAENGKVVEVGPNFGGVTGTVPSGAVYIDGSSIGEIGDIVIKDRGLLARDGVLMVVLVADQESGLLVGPADVVSRGFVYVREAGELMDFVKQKVEQRFGDEDLLSDQAGTIRKVKDFVGDLLYMQTKRRPVVLPVVMKI</sequence>
<dbReference type="PROSITE" id="PS01292">
    <property type="entry name" value="UPF0036"/>
    <property type="match status" value="1"/>
</dbReference>
<dbReference type="NCBIfam" id="TIGR00649">
    <property type="entry name" value="MG423"/>
    <property type="match status" value="1"/>
</dbReference>
<dbReference type="GO" id="GO:0005737">
    <property type="term" value="C:cytoplasm"/>
    <property type="evidence" value="ECO:0007669"/>
    <property type="project" value="UniProtKB-SubCell"/>
</dbReference>
<comment type="function">
    <text evidence="9">An RNase that has 5'-3' exonuclease and possibly endonuclease activity. Involved in maturation of rRNA and in some organisms also mRNA maturation and/or decay.</text>
</comment>
<dbReference type="Pfam" id="PF00753">
    <property type="entry name" value="Lactamase_B"/>
    <property type="match status" value="1"/>
</dbReference>
<evidence type="ECO:0000256" key="9">
    <source>
        <dbReference type="HAMAP-Rule" id="MF_01491"/>
    </source>
</evidence>
<keyword evidence="3 12" id="KW-0479">Metal-binding</keyword>
<dbReference type="CDD" id="cd07714">
    <property type="entry name" value="RNaseJ_MBL-fold"/>
    <property type="match status" value="1"/>
</dbReference>
<dbReference type="Gene3D" id="3.40.50.10710">
    <property type="entry name" value="Metallo-hydrolase/oxidoreductase"/>
    <property type="match status" value="1"/>
</dbReference>
<protein>
    <recommendedName>
        <fullName evidence="9">Ribonuclease J</fullName>
        <shortName evidence="9">RNase J</shortName>
        <ecNumber evidence="9">3.1.-.-</ecNumber>
    </recommendedName>
</protein>
<feature type="binding site" evidence="12">
    <location>
        <position position="73"/>
    </location>
    <ligand>
        <name>Zn(2+)</name>
        <dbReference type="ChEBI" id="CHEBI:29105"/>
        <label>1</label>
        <note>catalytic</note>
    </ligand>
</feature>
<name>A0A8T7M3R0_9CHLR</name>
<evidence type="ECO:0000256" key="3">
    <source>
        <dbReference type="ARBA" id="ARBA00022723"/>
    </source>
</evidence>
<feature type="binding site" evidence="12">
    <location>
        <position position="50"/>
    </location>
    <ligand>
        <name>Ca(2+)</name>
        <dbReference type="ChEBI" id="CHEBI:29108"/>
    </ligand>
</feature>
<comment type="similarity">
    <text evidence="9">Belongs to the metallo-beta-lactamase superfamily. RNA-metabolizing metallo-beta-lactamase-like family. Bacterial RNase J subfamily.</text>
</comment>
<dbReference type="PANTHER" id="PTHR43694">
    <property type="entry name" value="RIBONUCLEASE J"/>
    <property type="match status" value="1"/>
</dbReference>
<keyword evidence="4 9" id="KW-0255">Endonuclease</keyword>
<dbReference type="EC" id="3.1.-.-" evidence="9"/>
<dbReference type="GO" id="GO:0006364">
    <property type="term" value="P:rRNA processing"/>
    <property type="evidence" value="ECO:0007669"/>
    <property type="project" value="UniProtKB-UniRule"/>
</dbReference>
<keyword evidence="7 9" id="KW-0269">Exonuclease</keyword>
<keyword evidence="5 9" id="KW-0378">Hydrolase</keyword>
<keyword evidence="9" id="KW-0698">rRNA processing</keyword>
<feature type="binding site" evidence="12">
    <location>
        <position position="48"/>
    </location>
    <ligand>
        <name>Ca(2+)</name>
        <dbReference type="ChEBI" id="CHEBI:29108"/>
    </ligand>
</feature>
<dbReference type="PANTHER" id="PTHR43694:SF1">
    <property type="entry name" value="RIBONUCLEASE J"/>
    <property type="match status" value="1"/>
</dbReference>
<evidence type="ECO:0000256" key="11">
    <source>
        <dbReference type="PIRSR" id="PIRSR004803-2"/>
    </source>
</evidence>
<evidence type="ECO:0000256" key="10">
    <source>
        <dbReference type="PIRSR" id="PIRSR004803-1"/>
    </source>
</evidence>
<organism evidence="14 15">
    <name type="scientific">Candidatus Chlorohelix allophototropha</name>
    <dbReference type="NCBI Taxonomy" id="3003348"/>
    <lineage>
        <taxon>Bacteria</taxon>
        <taxon>Bacillati</taxon>
        <taxon>Chloroflexota</taxon>
        <taxon>Chloroflexia</taxon>
        <taxon>Candidatus Chloroheliales</taxon>
        <taxon>Candidatus Chloroheliaceae</taxon>
        <taxon>Candidatus Chlorohelix</taxon>
    </lineage>
</organism>
<dbReference type="Gene3D" id="3.60.15.10">
    <property type="entry name" value="Ribonuclease Z/Hydroxyacylglutathione hydrolase-like"/>
    <property type="match status" value="1"/>
</dbReference>
<feature type="binding site" evidence="12">
    <location>
        <position position="77"/>
    </location>
    <ligand>
        <name>Zn(2+)</name>
        <dbReference type="ChEBI" id="CHEBI:29105"/>
        <label>1</label>
        <note>catalytic</note>
    </ligand>
</feature>
<dbReference type="Pfam" id="PF07521">
    <property type="entry name" value="RMMBL"/>
    <property type="match status" value="1"/>
</dbReference>
<dbReference type="Pfam" id="PF22505">
    <property type="entry name" value="RNase_J_b_CASP"/>
    <property type="match status" value="1"/>
</dbReference>
<dbReference type="InterPro" id="IPR004613">
    <property type="entry name" value="RNase_J"/>
</dbReference>
<keyword evidence="6 12" id="KW-0862">Zinc</keyword>
<dbReference type="InterPro" id="IPR001279">
    <property type="entry name" value="Metallo-B-lactamas"/>
</dbReference>
<dbReference type="Pfam" id="PF17770">
    <property type="entry name" value="RNase_J_C"/>
    <property type="match status" value="1"/>
</dbReference>
<evidence type="ECO:0000256" key="2">
    <source>
        <dbReference type="ARBA" id="ARBA00022722"/>
    </source>
</evidence>
<feature type="binding site" evidence="12">
    <location>
        <position position="445"/>
    </location>
    <ligand>
        <name>Ca(2+)</name>
        <dbReference type="ChEBI" id="CHEBI:29108"/>
    </ligand>
</feature>
<dbReference type="GO" id="GO:0004521">
    <property type="term" value="F:RNA endonuclease activity"/>
    <property type="evidence" value="ECO:0007669"/>
    <property type="project" value="UniProtKB-UniRule"/>
</dbReference>
<feature type="active site" description="Proton donor" evidence="10">
    <location>
        <position position="197"/>
    </location>
</feature>
<feature type="domain" description="Metallo-beta-lactamase" evidence="13">
    <location>
        <begin position="20"/>
        <end position="217"/>
    </location>
</feature>
<evidence type="ECO:0000313" key="14">
    <source>
        <dbReference type="EMBL" id="NWJ46717.1"/>
    </source>
</evidence>
<dbReference type="InterPro" id="IPR001587">
    <property type="entry name" value="RNase_J_CS"/>
</dbReference>
<dbReference type="InterPro" id="IPR042173">
    <property type="entry name" value="RNase_J_2"/>
</dbReference>
<evidence type="ECO:0000259" key="13">
    <source>
        <dbReference type="SMART" id="SM00849"/>
    </source>
</evidence>
<dbReference type="AlphaFoldDB" id="A0A8T7M3R0"/>